<dbReference type="EMBL" id="DWUP01000014">
    <property type="protein sequence ID" value="HJD52270.1"/>
    <property type="molecule type" value="Genomic_DNA"/>
</dbReference>
<keyword evidence="5" id="KW-1003">Cell membrane</keyword>
<dbReference type="AlphaFoldDB" id="A0A9D2UGV4"/>
<evidence type="ECO:0000256" key="8">
    <source>
        <dbReference type="ARBA" id="ARBA00022989"/>
    </source>
</evidence>
<evidence type="ECO:0000256" key="3">
    <source>
        <dbReference type="ARBA" id="ARBA00014962"/>
    </source>
</evidence>
<keyword evidence="7" id="KW-0653">Protein transport</keyword>
<gene>
    <name evidence="12" type="primary">yajC</name>
    <name evidence="12" type="ORF">IAA93_00865</name>
</gene>
<dbReference type="Pfam" id="PF02699">
    <property type="entry name" value="YajC"/>
    <property type="match status" value="1"/>
</dbReference>
<organism evidence="12 13">
    <name type="scientific">Candidatus Avibacteroides avistercoris</name>
    <dbReference type="NCBI Taxonomy" id="2840690"/>
    <lineage>
        <taxon>Bacteria</taxon>
        <taxon>Pseudomonadati</taxon>
        <taxon>Bacteroidota</taxon>
        <taxon>Bacteroidia</taxon>
        <taxon>Bacteroidales</taxon>
        <taxon>Bacteroidaceae</taxon>
        <taxon>Bacteroidaceae incertae sedis</taxon>
        <taxon>Candidatus Avibacteroides</taxon>
    </lineage>
</organism>
<dbReference type="GO" id="GO:0005886">
    <property type="term" value="C:plasma membrane"/>
    <property type="evidence" value="ECO:0007669"/>
    <property type="project" value="UniProtKB-SubCell"/>
</dbReference>
<dbReference type="PANTHER" id="PTHR33909">
    <property type="entry name" value="SEC TRANSLOCON ACCESSORY COMPLEX SUBUNIT YAJC"/>
    <property type="match status" value="1"/>
</dbReference>
<evidence type="ECO:0000256" key="7">
    <source>
        <dbReference type="ARBA" id="ARBA00022927"/>
    </source>
</evidence>
<comment type="caution">
    <text evidence="12">The sequence shown here is derived from an EMBL/GenBank/DDBJ whole genome shotgun (WGS) entry which is preliminary data.</text>
</comment>
<name>A0A9D2UGV4_9BACT</name>
<dbReference type="GO" id="GO:0015031">
    <property type="term" value="P:protein transport"/>
    <property type="evidence" value="ECO:0007669"/>
    <property type="project" value="UniProtKB-KW"/>
</dbReference>
<keyword evidence="6 11" id="KW-0812">Transmembrane</keyword>
<protein>
    <recommendedName>
        <fullName evidence="3">Sec translocon accessory complex subunit YajC</fullName>
    </recommendedName>
</protein>
<dbReference type="InterPro" id="IPR003849">
    <property type="entry name" value="Preprotein_translocase_YajC"/>
</dbReference>
<dbReference type="SMART" id="SM01323">
    <property type="entry name" value="YajC"/>
    <property type="match status" value="1"/>
</dbReference>
<dbReference type="Proteomes" id="UP000787625">
    <property type="component" value="Unassembled WGS sequence"/>
</dbReference>
<reference evidence="12" key="1">
    <citation type="journal article" date="2021" name="PeerJ">
        <title>Extensive microbial diversity within the chicken gut microbiome revealed by metagenomics and culture.</title>
        <authorList>
            <person name="Gilroy R."/>
            <person name="Ravi A."/>
            <person name="Getino M."/>
            <person name="Pursley I."/>
            <person name="Horton D.L."/>
            <person name="Alikhan N.F."/>
            <person name="Baker D."/>
            <person name="Gharbi K."/>
            <person name="Hall N."/>
            <person name="Watson M."/>
            <person name="Adriaenssens E.M."/>
            <person name="Foster-Nyarko E."/>
            <person name="Jarju S."/>
            <person name="Secka A."/>
            <person name="Antonio M."/>
            <person name="Oren A."/>
            <person name="Chaudhuri R.R."/>
            <person name="La Ragione R."/>
            <person name="Hildebrand F."/>
            <person name="Pallen M.J."/>
        </authorList>
    </citation>
    <scope>NUCLEOTIDE SEQUENCE</scope>
    <source>
        <strain evidence="12">MalCec1-1739</strain>
    </source>
</reference>
<keyword evidence="8 11" id="KW-1133">Transmembrane helix</keyword>
<comment type="similarity">
    <text evidence="2">Belongs to the YajC family.</text>
</comment>
<keyword evidence="10 11" id="KW-0472">Membrane</keyword>
<evidence type="ECO:0000256" key="10">
    <source>
        <dbReference type="ARBA" id="ARBA00023136"/>
    </source>
</evidence>
<feature type="transmembrane region" description="Helical" evidence="11">
    <location>
        <begin position="20"/>
        <end position="38"/>
    </location>
</feature>
<proteinExistence type="inferred from homology"/>
<comment type="subcellular location">
    <subcellularLocation>
        <location evidence="1">Cell membrane</location>
        <topology evidence="1">Single-pass membrane protein</topology>
    </subcellularLocation>
</comment>
<keyword evidence="9" id="KW-0811">Translocation</keyword>
<evidence type="ECO:0000256" key="11">
    <source>
        <dbReference type="SAM" id="Phobius"/>
    </source>
</evidence>
<evidence type="ECO:0000256" key="4">
    <source>
        <dbReference type="ARBA" id="ARBA00022448"/>
    </source>
</evidence>
<evidence type="ECO:0000256" key="5">
    <source>
        <dbReference type="ARBA" id="ARBA00022475"/>
    </source>
</evidence>
<evidence type="ECO:0000256" key="1">
    <source>
        <dbReference type="ARBA" id="ARBA00004162"/>
    </source>
</evidence>
<sequence>MTNLSLVFMQAAAPQQGSSWGFWIMIIAMIAIMYFFMIRPQNKKQKELAKFRNGLQQGDEVITAGGIYGRVKTVEATFVILEIADGVRIKIDKNSIYANVNDTQQDKK</sequence>
<reference evidence="12" key="2">
    <citation type="submission" date="2021-04" db="EMBL/GenBank/DDBJ databases">
        <authorList>
            <person name="Gilroy R."/>
        </authorList>
    </citation>
    <scope>NUCLEOTIDE SEQUENCE</scope>
    <source>
        <strain evidence="12">MalCec1-1739</strain>
    </source>
</reference>
<accession>A0A9D2UGV4</accession>
<evidence type="ECO:0000256" key="2">
    <source>
        <dbReference type="ARBA" id="ARBA00006742"/>
    </source>
</evidence>
<evidence type="ECO:0000313" key="13">
    <source>
        <dbReference type="Proteomes" id="UP000787625"/>
    </source>
</evidence>
<dbReference type="PRINTS" id="PR01853">
    <property type="entry name" value="YAJCTRNLCASE"/>
</dbReference>
<keyword evidence="4" id="KW-0813">Transport</keyword>
<evidence type="ECO:0000256" key="6">
    <source>
        <dbReference type="ARBA" id="ARBA00022692"/>
    </source>
</evidence>
<dbReference type="PANTHER" id="PTHR33909:SF1">
    <property type="entry name" value="SEC TRANSLOCON ACCESSORY COMPLEX SUBUNIT YAJC"/>
    <property type="match status" value="1"/>
</dbReference>
<dbReference type="NCBIfam" id="TIGR00739">
    <property type="entry name" value="yajC"/>
    <property type="match status" value="1"/>
</dbReference>
<evidence type="ECO:0000256" key="9">
    <source>
        <dbReference type="ARBA" id="ARBA00023010"/>
    </source>
</evidence>
<evidence type="ECO:0000313" key="12">
    <source>
        <dbReference type="EMBL" id="HJD52270.1"/>
    </source>
</evidence>